<feature type="region of interest" description="Disordered" evidence="1">
    <location>
        <begin position="1"/>
        <end position="22"/>
    </location>
</feature>
<feature type="compositionally biased region" description="Basic and acidic residues" evidence="1">
    <location>
        <begin position="115"/>
        <end position="132"/>
    </location>
</feature>
<organism evidence="2 3">
    <name type="scientific">Ilex paraguariensis</name>
    <name type="common">yerba mate</name>
    <dbReference type="NCBI Taxonomy" id="185542"/>
    <lineage>
        <taxon>Eukaryota</taxon>
        <taxon>Viridiplantae</taxon>
        <taxon>Streptophyta</taxon>
        <taxon>Embryophyta</taxon>
        <taxon>Tracheophyta</taxon>
        <taxon>Spermatophyta</taxon>
        <taxon>Magnoliopsida</taxon>
        <taxon>eudicotyledons</taxon>
        <taxon>Gunneridae</taxon>
        <taxon>Pentapetalae</taxon>
        <taxon>asterids</taxon>
        <taxon>campanulids</taxon>
        <taxon>Aquifoliales</taxon>
        <taxon>Aquifoliaceae</taxon>
        <taxon>Ilex</taxon>
    </lineage>
</organism>
<comment type="caution">
    <text evidence="2">The sequence shown here is derived from an EMBL/GenBank/DDBJ whole genome shotgun (WGS) entry which is preliminary data.</text>
</comment>
<keyword evidence="3" id="KW-1185">Reference proteome</keyword>
<evidence type="ECO:0000256" key="1">
    <source>
        <dbReference type="SAM" id="MobiDB-lite"/>
    </source>
</evidence>
<dbReference type="PANTHER" id="PTHR47031:SF3">
    <property type="entry name" value="SAP DOMAIN-CONTAINING PROTEIN"/>
    <property type="match status" value="1"/>
</dbReference>
<name>A0ABC8UXI4_9AQUA</name>
<feature type="region of interest" description="Disordered" evidence="1">
    <location>
        <begin position="109"/>
        <end position="187"/>
    </location>
</feature>
<protein>
    <submittedName>
        <fullName evidence="2">Uncharacterized protein</fullName>
    </submittedName>
</protein>
<dbReference type="AlphaFoldDB" id="A0ABC8UXI4"/>
<gene>
    <name evidence="2" type="ORF">ILEXP_LOCUS56188</name>
</gene>
<evidence type="ECO:0000313" key="2">
    <source>
        <dbReference type="EMBL" id="CAK9185765.1"/>
    </source>
</evidence>
<proteinExistence type="predicted"/>
<dbReference type="Proteomes" id="UP001642360">
    <property type="component" value="Unassembled WGS sequence"/>
</dbReference>
<dbReference type="PANTHER" id="PTHR47031">
    <property type="entry name" value="SAP DNA-BINDING DOMAIN-CONTAINING PROTEIN"/>
    <property type="match status" value="1"/>
</dbReference>
<sequence length="226" mass="24284">MVPEIALNGQDSPNCDIQGESGDSKALLLNEDSKALQADTKLSSSDLNNQVSEVSPVLGFQVKSDSFCIDSVSINEKSELNDNVIDNIIADDVKLELAVKHEMVPSSNDVFLDGGKSHPMDVEEPHENKVSAEETSDSNTKSADIGKKNDSGGVGPSEKLNLDRGSGEDSMEEDAMESKQIDSKLNSDEVGYRVEKIEGPIMVKEGTLDVIGDDLPADERNTDVES</sequence>
<evidence type="ECO:0000313" key="3">
    <source>
        <dbReference type="Proteomes" id="UP001642360"/>
    </source>
</evidence>
<reference evidence="2 3" key="1">
    <citation type="submission" date="2024-02" db="EMBL/GenBank/DDBJ databases">
        <authorList>
            <person name="Vignale AGUSTIN F."/>
            <person name="Sosa J E."/>
            <person name="Modenutti C."/>
        </authorList>
    </citation>
    <scope>NUCLEOTIDE SEQUENCE [LARGE SCALE GENOMIC DNA]</scope>
</reference>
<dbReference type="EMBL" id="CAUOFW020009435">
    <property type="protein sequence ID" value="CAK9185765.1"/>
    <property type="molecule type" value="Genomic_DNA"/>
</dbReference>
<feature type="compositionally biased region" description="Basic and acidic residues" evidence="1">
    <location>
        <begin position="176"/>
        <end position="187"/>
    </location>
</feature>
<accession>A0ABC8UXI4</accession>